<evidence type="ECO:0000313" key="3">
    <source>
        <dbReference type="Proteomes" id="UP001153678"/>
    </source>
</evidence>
<name>A0A9W4SGD1_9GLOM</name>
<keyword evidence="3" id="KW-1185">Reference proteome</keyword>
<sequence length="52" mass="5715">MSHTFDRKKPPQLKVLKVPTIDSEIPIPRLLEQGGESLTEGVDEVDEVGGND</sequence>
<reference evidence="2" key="1">
    <citation type="submission" date="2022-08" db="EMBL/GenBank/DDBJ databases">
        <authorList>
            <person name="Kallberg Y."/>
            <person name="Tangrot J."/>
            <person name="Rosling A."/>
        </authorList>
    </citation>
    <scope>NUCLEOTIDE SEQUENCE</scope>
    <source>
        <strain evidence="2">Wild A</strain>
    </source>
</reference>
<evidence type="ECO:0000313" key="2">
    <source>
        <dbReference type="EMBL" id="CAI2168582.1"/>
    </source>
</evidence>
<dbReference type="EMBL" id="CAMKVN010000501">
    <property type="protein sequence ID" value="CAI2168582.1"/>
    <property type="molecule type" value="Genomic_DNA"/>
</dbReference>
<gene>
    <name evidence="2" type="ORF">FWILDA_LOCUS3653</name>
</gene>
<comment type="caution">
    <text evidence="2">The sequence shown here is derived from an EMBL/GenBank/DDBJ whole genome shotgun (WGS) entry which is preliminary data.</text>
</comment>
<evidence type="ECO:0000256" key="1">
    <source>
        <dbReference type="SAM" id="MobiDB-lite"/>
    </source>
</evidence>
<dbReference type="AlphaFoldDB" id="A0A9W4SGD1"/>
<feature type="compositionally biased region" description="Acidic residues" evidence="1">
    <location>
        <begin position="41"/>
        <end position="52"/>
    </location>
</feature>
<accession>A0A9W4SGD1</accession>
<protein>
    <submittedName>
        <fullName evidence="2">3093_t:CDS:1</fullName>
    </submittedName>
</protein>
<proteinExistence type="predicted"/>
<organism evidence="2 3">
    <name type="scientific">Funneliformis geosporum</name>
    <dbReference type="NCBI Taxonomy" id="1117311"/>
    <lineage>
        <taxon>Eukaryota</taxon>
        <taxon>Fungi</taxon>
        <taxon>Fungi incertae sedis</taxon>
        <taxon>Mucoromycota</taxon>
        <taxon>Glomeromycotina</taxon>
        <taxon>Glomeromycetes</taxon>
        <taxon>Glomerales</taxon>
        <taxon>Glomeraceae</taxon>
        <taxon>Funneliformis</taxon>
    </lineage>
</organism>
<feature type="region of interest" description="Disordered" evidence="1">
    <location>
        <begin position="31"/>
        <end position="52"/>
    </location>
</feature>
<dbReference type="Proteomes" id="UP001153678">
    <property type="component" value="Unassembled WGS sequence"/>
</dbReference>